<keyword evidence="3" id="KW-1185">Reference proteome</keyword>
<dbReference type="InterPro" id="IPR011330">
    <property type="entry name" value="Glyco_hydro/deAcase_b/a-brl"/>
</dbReference>
<evidence type="ECO:0000256" key="1">
    <source>
        <dbReference type="SAM" id="MobiDB-lite"/>
    </source>
</evidence>
<evidence type="ECO:0008006" key="4">
    <source>
        <dbReference type="Google" id="ProtNLM"/>
    </source>
</evidence>
<reference evidence="2 3" key="1">
    <citation type="submission" date="2023-07" db="EMBL/GenBank/DDBJ databases">
        <title>Sorghum-associated microbial communities from plants grown in Nebraska, USA.</title>
        <authorList>
            <person name="Schachtman D."/>
        </authorList>
    </citation>
    <scope>NUCLEOTIDE SEQUENCE [LARGE SCALE GENOMIC DNA]</scope>
    <source>
        <strain evidence="2 3">DS1027</strain>
    </source>
</reference>
<dbReference type="RefSeq" id="WP_374709383.1">
    <property type="nucleotide sequence ID" value="NZ_JAVDRD010000002.1"/>
</dbReference>
<dbReference type="EMBL" id="JAVDRD010000002">
    <property type="protein sequence ID" value="MDR6510339.1"/>
    <property type="molecule type" value="Genomic_DNA"/>
</dbReference>
<organism evidence="2 3">
    <name type="scientific">Novosphingobium capsulatum</name>
    <dbReference type="NCBI Taxonomy" id="13688"/>
    <lineage>
        <taxon>Bacteria</taxon>
        <taxon>Pseudomonadati</taxon>
        <taxon>Pseudomonadota</taxon>
        <taxon>Alphaproteobacteria</taxon>
        <taxon>Sphingomonadales</taxon>
        <taxon>Sphingomonadaceae</taxon>
        <taxon>Novosphingobium</taxon>
    </lineage>
</organism>
<protein>
    <recommendedName>
        <fullName evidence="4">WalW protein</fullName>
    </recommendedName>
</protein>
<evidence type="ECO:0000313" key="3">
    <source>
        <dbReference type="Proteomes" id="UP001184150"/>
    </source>
</evidence>
<evidence type="ECO:0000313" key="2">
    <source>
        <dbReference type="EMBL" id="MDR6510339.1"/>
    </source>
</evidence>
<sequence length="345" mass="38108">MPSRLGGEGERQGAPARITRPPPPDARVHFAPEFGQRFVVTVDTEEEFDWAKPFERTGHGLSHVPRLAKFQQFCEGFGVAPIYLIDYPIASDPAVGMALGDAVRHGRAEIGVQLHPWVNPPHQEQLNVFNSFAGNLPPALERAKLVKLRDTISAAFGQAPRIYRAGRYGVGAATAQILVESGIAIDTSVRSHFDYSSQGGPDFTALPLHPWWVDRQGGLMELPLTTVFSGVLRRQGPWLFPRLWRVPRLRGAMARAGLMNRVPFTPEGVTAAEAIRCIDLTLADGLPILVFSFHSPSLRPGHTPYVRDARQLDQLYDWWRVVFTHLACCGIKPASVSDIMQAALI</sequence>
<comment type="caution">
    <text evidence="2">The sequence shown here is derived from an EMBL/GenBank/DDBJ whole genome shotgun (WGS) entry which is preliminary data.</text>
</comment>
<dbReference type="Proteomes" id="UP001184150">
    <property type="component" value="Unassembled WGS sequence"/>
</dbReference>
<accession>A0ABU1MJ24</accession>
<dbReference type="Gene3D" id="3.20.20.370">
    <property type="entry name" value="Glycoside hydrolase/deacetylase"/>
    <property type="match status" value="1"/>
</dbReference>
<proteinExistence type="predicted"/>
<name>A0ABU1MJ24_9SPHN</name>
<dbReference type="CDD" id="cd10935">
    <property type="entry name" value="CE4_WalW"/>
    <property type="match status" value="1"/>
</dbReference>
<gene>
    <name evidence="2" type="ORF">J2792_001199</name>
</gene>
<dbReference type="SUPFAM" id="SSF88713">
    <property type="entry name" value="Glycoside hydrolase/deacetylase"/>
    <property type="match status" value="1"/>
</dbReference>
<feature type="region of interest" description="Disordered" evidence="1">
    <location>
        <begin position="1"/>
        <end position="24"/>
    </location>
</feature>